<protein>
    <submittedName>
        <fullName evidence="1">Uncharacterized protein</fullName>
    </submittedName>
</protein>
<sequence length="140" mass="15852">MSRKVKTGKVRLQTTDGRTAIINNASPMQIYFQHVHENDANANAATIYRVMVSRGVVHVAFAFKCENSSYFLCVENSEVKLRKSEELPAEKKFFFKLELERETAKYVVSVAQPGCYLITEDSLLTIGTNKSPPSSRLFRL</sequence>
<evidence type="ECO:0000313" key="1">
    <source>
        <dbReference type="EMBL" id="KAG7476884.1"/>
    </source>
</evidence>
<dbReference type="Gene3D" id="2.80.10.50">
    <property type="match status" value="1"/>
</dbReference>
<dbReference type="AlphaFoldDB" id="A0A9D3Q8I1"/>
<name>A0A9D3Q8I1_MEGAT</name>
<reference evidence="1" key="1">
    <citation type="submission" date="2021-01" db="EMBL/GenBank/DDBJ databases">
        <authorList>
            <person name="Zahm M."/>
            <person name="Roques C."/>
            <person name="Cabau C."/>
            <person name="Klopp C."/>
            <person name="Donnadieu C."/>
            <person name="Jouanno E."/>
            <person name="Lampietro C."/>
            <person name="Louis A."/>
            <person name="Herpin A."/>
            <person name="Echchiki A."/>
            <person name="Berthelot C."/>
            <person name="Parey E."/>
            <person name="Roest-Crollius H."/>
            <person name="Braasch I."/>
            <person name="Postlethwait J."/>
            <person name="Bobe J."/>
            <person name="Montfort J."/>
            <person name="Bouchez O."/>
            <person name="Begum T."/>
            <person name="Mejri S."/>
            <person name="Adams A."/>
            <person name="Chen W.-J."/>
            <person name="Guiguen Y."/>
        </authorList>
    </citation>
    <scope>NUCLEOTIDE SEQUENCE</scope>
    <source>
        <strain evidence="1">YG-15Mar2019-1</strain>
        <tissue evidence="1">Brain</tissue>
    </source>
</reference>
<proteinExistence type="predicted"/>
<gene>
    <name evidence="1" type="ORF">MATL_G00087520</name>
</gene>
<keyword evidence="2" id="KW-1185">Reference proteome</keyword>
<accession>A0A9D3Q8I1</accession>
<evidence type="ECO:0000313" key="2">
    <source>
        <dbReference type="Proteomes" id="UP001046870"/>
    </source>
</evidence>
<comment type="caution">
    <text evidence="1">The sequence shown here is derived from an EMBL/GenBank/DDBJ whole genome shotgun (WGS) entry which is preliminary data.</text>
</comment>
<dbReference type="Proteomes" id="UP001046870">
    <property type="component" value="Chromosome 6"/>
</dbReference>
<organism evidence="1 2">
    <name type="scientific">Megalops atlanticus</name>
    <name type="common">Tarpon</name>
    <name type="synonym">Clupea gigantea</name>
    <dbReference type="NCBI Taxonomy" id="7932"/>
    <lineage>
        <taxon>Eukaryota</taxon>
        <taxon>Metazoa</taxon>
        <taxon>Chordata</taxon>
        <taxon>Craniata</taxon>
        <taxon>Vertebrata</taxon>
        <taxon>Euteleostomi</taxon>
        <taxon>Actinopterygii</taxon>
        <taxon>Neopterygii</taxon>
        <taxon>Teleostei</taxon>
        <taxon>Elopiformes</taxon>
        <taxon>Megalopidae</taxon>
        <taxon>Megalops</taxon>
    </lineage>
</organism>
<dbReference type="EMBL" id="JAFDVH010000006">
    <property type="protein sequence ID" value="KAG7476884.1"/>
    <property type="molecule type" value="Genomic_DNA"/>
</dbReference>